<dbReference type="CDD" id="cd02979">
    <property type="entry name" value="PHOX_C"/>
    <property type="match status" value="1"/>
</dbReference>
<sequence>MVENIDLLIVGAGPAGLMAAAWAAVYGIKTKVVDKRTTKIEKGHADGLLSRTIEILHSFGFGDGIYKEANRLQENPDENGIIQRTDRIADTFPNISRFQQSVLHRGRIEQYFLDFVQHSPKVCIERGVEPVGIEINKSLIANEDAYPITVTLRRGKEALADGTGGAGDEPGEESIVECKYMIGCDGAHSWVREKLGITMEGAQTEPVWGGMDIVPVTDFPRAADIRSRCTIHSASAGTIMVIPREHGLVRLYIQLAHLTPTRGERFDRSNGSPETIFAAAKRILAPYDISYNYCEWWTVYQVGQRVADAFAKYNRIFLAGDAVHTHSPKAGQGMNISMHDSYNLVWKIASHLTVGFRISGRPAKDIADEAGISMEEFKRTFEKGNIFTSGISVQYGNNVLVDSTGKPEVVFRMPFGGLQLGMRFPSSQVACQADATPTQLGDALKSDGLWRLIVFAGEVTRPSAKERLERLGRALSQPDSFLRRLQQEVTLEPVLVHASPRQHIELFDFPKAFYSKKDGSMIIIESSLTMPLIITVMDMLIPTMRSTRSQVAL</sequence>
<comment type="caution">
    <text evidence="7">The sequence shown here is derived from an EMBL/GenBank/DDBJ whole genome shotgun (WGS) entry which is preliminary data.</text>
</comment>
<comment type="similarity">
    <text evidence="1">Belongs to the PheA/TfdB FAD monooxygenase family.</text>
</comment>
<evidence type="ECO:0000256" key="1">
    <source>
        <dbReference type="ARBA" id="ARBA00007801"/>
    </source>
</evidence>
<feature type="domain" description="FAD-binding" evidence="5">
    <location>
        <begin position="6"/>
        <end position="353"/>
    </location>
</feature>
<reference evidence="7" key="1">
    <citation type="submission" date="2023-01" db="EMBL/GenBank/DDBJ databases">
        <authorList>
            <person name="Piombo E."/>
        </authorList>
    </citation>
    <scope>NUCLEOTIDE SEQUENCE</scope>
</reference>
<dbReference type="InterPro" id="IPR038220">
    <property type="entry name" value="PHOX_C_sf"/>
</dbReference>
<dbReference type="InterPro" id="IPR012941">
    <property type="entry name" value="Phe_hydrox_C_dim_dom"/>
</dbReference>
<keyword evidence="2" id="KW-0285">Flavoprotein</keyword>
<dbReference type="SUPFAM" id="SSF54373">
    <property type="entry name" value="FAD-linked reductases, C-terminal domain"/>
    <property type="match status" value="1"/>
</dbReference>
<dbReference type="AlphaFoldDB" id="A0AA35M8H0"/>
<dbReference type="EMBL" id="CABFNP030001210">
    <property type="protein sequence ID" value="CAI6092468.1"/>
    <property type="molecule type" value="Genomic_DNA"/>
</dbReference>
<proteinExistence type="inferred from homology"/>
<name>A0AA35M8H0_9HYPO</name>
<dbReference type="SUPFAM" id="SSF52833">
    <property type="entry name" value="Thioredoxin-like"/>
    <property type="match status" value="1"/>
</dbReference>
<evidence type="ECO:0000256" key="3">
    <source>
        <dbReference type="ARBA" id="ARBA00022827"/>
    </source>
</evidence>
<keyword evidence="4" id="KW-0560">Oxidoreductase</keyword>
<evidence type="ECO:0000313" key="7">
    <source>
        <dbReference type="EMBL" id="CAI6092468.1"/>
    </source>
</evidence>
<dbReference type="GO" id="GO:0016709">
    <property type="term" value="F:oxidoreductase activity, acting on paired donors, with incorporation or reduction of molecular oxygen, NAD(P)H as one donor, and incorporation of one atom of oxygen"/>
    <property type="evidence" value="ECO:0007669"/>
    <property type="project" value="UniProtKB-ARBA"/>
</dbReference>
<evidence type="ECO:0000256" key="2">
    <source>
        <dbReference type="ARBA" id="ARBA00022630"/>
    </source>
</evidence>
<dbReference type="Gene3D" id="3.30.9.10">
    <property type="entry name" value="D-Amino Acid Oxidase, subunit A, domain 2"/>
    <property type="match status" value="1"/>
</dbReference>
<dbReference type="InterPro" id="IPR050641">
    <property type="entry name" value="RIFMO-like"/>
</dbReference>
<dbReference type="Pfam" id="PF07976">
    <property type="entry name" value="Phe_hydrox_dim"/>
    <property type="match status" value="1"/>
</dbReference>
<dbReference type="Pfam" id="PF01494">
    <property type="entry name" value="FAD_binding_3"/>
    <property type="match status" value="1"/>
</dbReference>
<dbReference type="InterPro" id="IPR036249">
    <property type="entry name" value="Thioredoxin-like_sf"/>
</dbReference>
<dbReference type="SUPFAM" id="SSF51905">
    <property type="entry name" value="FAD/NAD(P)-binding domain"/>
    <property type="match status" value="1"/>
</dbReference>
<feature type="domain" description="Phenol hydroxylase-like C-terminal dimerisation" evidence="6">
    <location>
        <begin position="393"/>
        <end position="517"/>
    </location>
</feature>
<dbReference type="GO" id="GO:0071949">
    <property type="term" value="F:FAD binding"/>
    <property type="evidence" value="ECO:0007669"/>
    <property type="project" value="InterPro"/>
</dbReference>
<dbReference type="InterPro" id="IPR002938">
    <property type="entry name" value="FAD-bd"/>
</dbReference>
<accession>A0AA35M8H0</accession>
<keyword evidence="3" id="KW-0274">FAD</keyword>
<dbReference type="PANTHER" id="PTHR43004:SF20">
    <property type="entry name" value="2-MONOOXYGENASE, PUTATIVE (AFU_ORTHOLOGUE AFUA_1G13660)-RELATED"/>
    <property type="match status" value="1"/>
</dbReference>
<dbReference type="Proteomes" id="UP001160390">
    <property type="component" value="Unassembled WGS sequence"/>
</dbReference>
<keyword evidence="8" id="KW-1185">Reference proteome</keyword>
<dbReference type="Gene3D" id="3.50.50.60">
    <property type="entry name" value="FAD/NAD(P)-binding domain"/>
    <property type="match status" value="1"/>
</dbReference>
<evidence type="ECO:0000259" key="6">
    <source>
        <dbReference type="Pfam" id="PF07976"/>
    </source>
</evidence>
<dbReference type="Gene3D" id="3.40.30.20">
    <property type="match status" value="1"/>
</dbReference>
<evidence type="ECO:0000259" key="5">
    <source>
        <dbReference type="Pfam" id="PF01494"/>
    </source>
</evidence>
<evidence type="ECO:0000313" key="8">
    <source>
        <dbReference type="Proteomes" id="UP001160390"/>
    </source>
</evidence>
<evidence type="ECO:0000256" key="4">
    <source>
        <dbReference type="ARBA" id="ARBA00023002"/>
    </source>
</evidence>
<organism evidence="7 8">
    <name type="scientific">Clonostachys chloroleuca</name>
    <dbReference type="NCBI Taxonomy" id="1926264"/>
    <lineage>
        <taxon>Eukaryota</taxon>
        <taxon>Fungi</taxon>
        <taxon>Dikarya</taxon>
        <taxon>Ascomycota</taxon>
        <taxon>Pezizomycotina</taxon>
        <taxon>Sordariomycetes</taxon>
        <taxon>Hypocreomycetidae</taxon>
        <taxon>Hypocreales</taxon>
        <taxon>Bionectriaceae</taxon>
        <taxon>Clonostachys</taxon>
    </lineage>
</organism>
<protein>
    <submittedName>
        <fullName evidence="7">Uncharacterized protein</fullName>
    </submittedName>
</protein>
<dbReference type="PANTHER" id="PTHR43004">
    <property type="entry name" value="TRK SYSTEM POTASSIUM UPTAKE PROTEIN"/>
    <property type="match status" value="1"/>
</dbReference>
<dbReference type="PRINTS" id="PR00420">
    <property type="entry name" value="RNGMNOXGNASE"/>
</dbReference>
<gene>
    <name evidence="7" type="ORF">CCHLO57077_00017661</name>
</gene>
<dbReference type="InterPro" id="IPR036188">
    <property type="entry name" value="FAD/NAD-bd_sf"/>
</dbReference>